<evidence type="ECO:0000313" key="4">
    <source>
        <dbReference type="Proteomes" id="UP001601059"/>
    </source>
</evidence>
<dbReference type="RefSeq" id="WP_389359485.1">
    <property type="nucleotide sequence ID" value="NZ_JBIACK010000002.1"/>
</dbReference>
<feature type="transmembrane region" description="Helical" evidence="1">
    <location>
        <begin position="9"/>
        <end position="29"/>
    </location>
</feature>
<evidence type="ECO:0000256" key="1">
    <source>
        <dbReference type="SAM" id="Phobius"/>
    </source>
</evidence>
<organism evidence="3 4">
    <name type="scientific">Cytobacillus spartinae</name>
    <dbReference type="NCBI Taxonomy" id="3299023"/>
    <lineage>
        <taxon>Bacteria</taxon>
        <taxon>Bacillati</taxon>
        <taxon>Bacillota</taxon>
        <taxon>Bacilli</taxon>
        <taxon>Bacillales</taxon>
        <taxon>Bacillaceae</taxon>
        <taxon>Cytobacillus</taxon>
    </lineage>
</organism>
<gene>
    <name evidence="3" type="ORF">ACFYKX_07120</name>
</gene>
<evidence type="ECO:0000259" key="2">
    <source>
        <dbReference type="Pfam" id="PF13038"/>
    </source>
</evidence>
<keyword evidence="1" id="KW-0472">Membrane</keyword>
<reference evidence="3 4" key="1">
    <citation type="submission" date="2024-08" db="EMBL/GenBank/DDBJ databases">
        <title>Two novel Cytobacillus novel species.</title>
        <authorList>
            <person name="Liu G."/>
        </authorList>
    </citation>
    <scope>NUCLEOTIDE SEQUENCE [LARGE SCALE GENOMIC DNA]</scope>
    <source>
        <strain evidence="3 4">FJAT-54145</strain>
    </source>
</reference>
<name>A0ABW6K869_9BACI</name>
<dbReference type="Pfam" id="PF13038">
    <property type="entry name" value="DUF3899"/>
    <property type="match status" value="1"/>
</dbReference>
<dbReference type="Proteomes" id="UP001601059">
    <property type="component" value="Unassembled WGS sequence"/>
</dbReference>
<proteinExistence type="predicted"/>
<evidence type="ECO:0000313" key="3">
    <source>
        <dbReference type="EMBL" id="MFE8700377.1"/>
    </source>
</evidence>
<keyword evidence="1" id="KW-0812">Transmembrane</keyword>
<keyword evidence="1" id="KW-1133">Transmembrane helix</keyword>
<sequence length="120" mass="14037">MIKSQYRPTIFLFLISQLAIILISIFNYQSVTLLHYINISFYISCLFLFTSLIIFTVNTGFFDRITKSFRLIFSGKDVTKEMVEEMRPLSQVISFNYSPILMNGILNTFLMLIALSIYYI</sequence>
<accession>A0ABW6K869</accession>
<keyword evidence="4" id="KW-1185">Reference proteome</keyword>
<dbReference type="EMBL" id="JBIACK010000002">
    <property type="protein sequence ID" value="MFE8700377.1"/>
    <property type="molecule type" value="Genomic_DNA"/>
</dbReference>
<comment type="caution">
    <text evidence="3">The sequence shown here is derived from an EMBL/GenBank/DDBJ whole genome shotgun (WGS) entry which is preliminary data.</text>
</comment>
<dbReference type="InterPro" id="IPR025007">
    <property type="entry name" value="DUF3899"/>
</dbReference>
<feature type="transmembrane region" description="Helical" evidence="1">
    <location>
        <begin position="100"/>
        <end position="119"/>
    </location>
</feature>
<feature type="transmembrane region" description="Helical" evidence="1">
    <location>
        <begin position="41"/>
        <end position="62"/>
    </location>
</feature>
<protein>
    <submittedName>
        <fullName evidence="3">DUF3899 domain-containing protein</fullName>
    </submittedName>
</protein>
<feature type="domain" description="DUF3899" evidence="2">
    <location>
        <begin position="37"/>
        <end position="115"/>
    </location>
</feature>